<gene>
    <name evidence="1" type="ORF">PC117_g20888</name>
</gene>
<organism evidence="1 2">
    <name type="scientific">Phytophthora cactorum</name>
    <dbReference type="NCBI Taxonomy" id="29920"/>
    <lineage>
        <taxon>Eukaryota</taxon>
        <taxon>Sar</taxon>
        <taxon>Stramenopiles</taxon>
        <taxon>Oomycota</taxon>
        <taxon>Peronosporomycetes</taxon>
        <taxon>Peronosporales</taxon>
        <taxon>Peronosporaceae</taxon>
        <taxon>Phytophthora</taxon>
    </lineage>
</organism>
<protein>
    <submittedName>
        <fullName evidence="1">Uncharacterized protein</fullName>
    </submittedName>
</protein>
<comment type="caution">
    <text evidence="1">The sequence shown here is derived from an EMBL/GenBank/DDBJ whole genome shotgun (WGS) entry which is preliminary data.</text>
</comment>
<evidence type="ECO:0000313" key="1">
    <source>
        <dbReference type="EMBL" id="KAG2904880.1"/>
    </source>
</evidence>
<dbReference type="AlphaFoldDB" id="A0A8T1BL43"/>
<evidence type="ECO:0000313" key="2">
    <source>
        <dbReference type="Proteomes" id="UP000736787"/>
    </source>
</evidence>
<name>A0A8T1BL43_9STRA</name>
<dbReference type="EMBL" id="RCMK01001006">
    <property type="protein sequence ID" value="KAG2904880.1"/>
    <property type="molecule type" value="Genomic_DNA"/>
</dbReference>
<accession>A0A8T1BL43</accession>
<reference evidence="1" key="1">
    <citation type="submission" date="2018-10" db="EMBL/GenBank/DDBJ databases">
        <title>Effector identification in a new, highly contiguous assembly of the strawberry crown rot pathogen Phytophthora cactorum.</title>
        <authorList>
            <person name="Armitage A.D."/>
            <person name="Nellist C.F."/>
            <person name="Bates H."/>
            <person name="Vickerstaff R.J."/>
            <person name="Harrison R.J."/>
        </authorList>
    </citation>
    <scope>NUCLEOTIDE SEQUENCE</scope>
    <source>
        <strain evidence="1">4040</strain>
    </source>
</reference>
<proteinExistence type="predicted"/>
<dbReference type="Proteomes" id="UP000736787">
    <property type="component" value="Unassembled WGS sequence"/>
</dbReference>
<sequence>MKHLNAADMNNIHSWWAGAIDSLPARNQDENGVWLERRDGFPSPE</sequence>